<dbReference type="PANTHER" id="PTHR10458">
    <property type="entry name" value="PEPTIDE DEFORMYLASE"/>
    <property type="match status" value="1"/>
</dbReference>
<evidence type="ECO:0000256" key="1">
    <source>
        <dbReference type="ARBA" id="ARBA00010759"/>
    </source>
</evidence>
<dbReference type="PIRSF" id="PIRSF004749">
    <property type="entry name" value="Pep_def"/>
    <property type="match status" value="1"/>
</dbReference>
<organism evidence="2 3">
    <name type="scientific">Bifidobacterium amazonense</name>
    <dbReference type="NCBI Taxonomy" id="2809027"/>
    <lineage>
        <taxon>Bacteria</taxon>
        <taxon>Bacillati</taxon>
        <taxon>Actinomycetota</taxon>
        <taxon>Actinomycetes</taxon>
        <taxon>Bifidobacteriales</taxon>
        <taxon>Bifidobacteriaceae</taxon>
        <taxon>Bifidobacterium</taxon>
    </lineage>
</organism>
<dbReference type="RefSeq" id="WP_241513723.1">
    <property type="nucleotide sequence ID" value="NZ_JAFEJT020000024.1"/>
</dbReference>
<proteinExistence type="inferred from homology"/>
<dbReference type="EC" id="3.5.1.88" evidence="2"/>
<comment type="similarity">
    <text evidence="1">Belongs to the polypeptide deformylase family.</text>
</comment>
<dbReference type="CDD" id="cd00487">
    <property type="entry name" value="Pep_deformylase"/>
    <property type="match status" value="1"/>
</dbReference>
<dbReference type="InterPro" id="IPR036821">
    <property type="entry name" value="Peptide_deformylase_sf"/>
</dbReference>
<evidence type="ECO:0000313" key="3">
    <source>
        <dbReference type="Proteomes" id="UP000710815"/>
    </source>
</evidence>
<dbReference type="PRINTS" id="PR01576">
    <property type="entry name" value="PDEFORMYLASE"/>
</dbReference>
<accession>A0ABS9VV97</accession>
<dbReference type="PANTHER" id="PTHR10458:SF22">
    <property type="entry name" value="PEPTIDE DEFORMYLASE"/>
    <property type="match status" value="1"/>
</dbReference>
<dbReference type="GO" id="GO:0042586">
    <property type="term" value="F:peptide deformylase activity"/>
    <property type="evidence" value="ECO:0007669"/>
    <property type="project" value="UniProtKB-EC"/>
</dbReference>
<protein>
    <submittedName>
        <fullName evidence="2">Peptide deformylase</fullName>
        <ecNumber evidence="2">3.5.1.88</ecNumber>
    </submittedName>
</protein>
<keyword evidence="2" id="KW-0378">Hydrolase</keyword>
<dbReference type="EMBL" id="JAFEJT020000024">
    <property type="protein sequence ID" value="MCH9276023.1"/>
    <property type="molecule type" value="Genomic_DNA"/>
</dbReference>
<reference evidence="2 3" key="2">
    <citation type="journal article" date="2021" name="Syst. Appl. Microbiol.">
        <title>Phylogenetic classification of ten novel species belonging to the genus Bifidobacterium comprising B. phasiani sp. nov., B. pongonis sp. nov., B. saguinibicoloris sp. nov., B. colobi sp. nov., B. simiiventris sp. nov., B. santillanense sp. nov., B. miconis sp. nov., B. amazonense sp. nov., B. pluvialisilvae sp. nov., and B. miconisargentati sp. nov.</title>
        <authorList>
            <person name="Lugli G.A."/>
            <person name="Calvete-Torre I."/>
            <person name="Alessandri G."/>
            <person name="Milani C."/>
            <person name="Turroni F."/>
            <person name="Laiolo P."/>
            <person name="Ossiprandi M.C."/>
            <person name="Margolles A."/>
            <person name="Ruiz L."/>
            <person name="Ventura M."/>
        </authorList>
    </citation>
    <scope>NUCLEOTIDE SEQUENCE [LARGE SCALE GENOMIC DNA]</scope>
    <source>
        <strain evidence="2 3">MA1</strain>
    </source>
</reference>
<reference evidence="2 3" key="1">
    <citation type="journal article" date="2021" name="Environ. Microbiol.">
        <title>Genetic insights into the dark matter of the mammalian gut microbiota through targeted genome reconstruction.</title>
        <authorList>
            <person name="Lugli G.A."/>
            <person name="Alessandri G."/>
            <person name="Milani C."/>
            <person name="Viappiani A."/>
            <person name="Fontana F."/>
            <person name="Tarracchini C."/>
            <person name="Mancabelli L."/>
            <person name="Argentini C."/>
            <person name="Ruiz L."/>
            <person name="Margolles A."/>
            <person name="van Sinderen D."/>
            <person name="Turroni F."/>
            <person name="Ventura M."/>
        </authorList>
    </citation>
    <scope>NUCLEOTIDE SEQUENCE [LARGE SCALE GENOMIC DNA]</scope>
    <source>
        <strain evidence="2 3">MA1</strain>
    </source>
</reference>
<dbReference type="SUPFAM" id="SSF56420">
    <property type="entry name" value="Peptide deformylase"/>
    <property type="match status" value="1"/>
</dbReference>
<dbReference type="InterPro" id="IPR023635">
    <property type="entry name" value="Peptide_deformylase"/>
</dbReference>
<dbReference type="Gene3D" id="3.90.45.10">
    <property type="entry name" value="Peptide deformylase"/>
    <property type="match status" value="1"/>
</dbReference>
<sequence>MQQPIMTDERFLSKPSEPATTDDLHVAVDLADTLAAHADSCVGMAANMIGVGKRIIVFSDETTGRNTVMFNPRIVERSGEYETEEGCLSLTGMRPTVRYERITVTCQTRRFREVTATFDGFTAQIIQHEIDHCNGILI</sequence>
<dbReference type="Proteomes" id="UP000710815">
    <property type="component" value="Unassembled WGS sequence"/>
</dbReference>
<comment type="caution">
    <text evidence="2">The sequence shown here is derived from an EMBL/GenBank/DDBJ whole genome shotgun (WGS) entry which is preliminary data.</text>
</comment>
<keyword evidence="3" id="KW-1185">Reference proteome</keyword>
<dbReference type="Pfam" id="PF01327">
    <property type="entry name" value="Pep_deformylase"/>
    <property type="match status" value="1"/>
</dbReference>
<evidence type="ECO:0000313" key="2">
    <source>
        <dbReference type="EMBL" id="MCH9276023.1"/>
    </source>
</evidence>
<dbReference type="NCBIfam" id="NF006670">
    <property type="entry name" value="PRK09218.1"/>
    <property type="match status" value="1"/>
</dbReference>
<gene>
    <name evidence="2" type="ORF">JS533_007015</name>
</gene>
<name>A0ABS9VV97_9BIFI</name>